<comment type="caution">
    <text evidence="3">The sequence shown here is derived from an EMBL/GenBank/DDBJ whole genome shotgun (WGS) entry which is preliminary data.</text>
</comment>
<feature type="region of interest" description="Disordered" evidence="1">
    <location>
        <begin position="1"/>
        <end position="26"/>
    </location>
</feature>
<dbReference type="Pfam" id="PF02338">
    <property type="entry name" value="OTU"/>
    <property type="match status" value="1"/>
</dbReference>
<dbReference type="AlphaFoldDB" id="A0A1W0WZZ3"/>
<dbReference type="OrthoDB" id="20273at2759"/>
<dbReference type="GO" id="GO:0061578">
    <property type="term" value="F:K63-linked deubiquitinase activity"/>
    <property type="evidence" value="ECO:0007669"/>
    <property type="project" value="TreeGrafter"/>
</dbReference>
<dbReference type="PANTHER" id="PTHR12419:SF115">
    <property type="entry name" value="PROTEIN OVARIAN TUMOR LOCUS-RELATED"/>
    <property type="match status" value="1"/>
</dbReference>
<keyword evidence="3" id="KW-0808">Transferase</keyword>
<proteinExistence type="predicted"/>
<dbReference type="Gene3D" id="3.90.70.80">
    <property type="match status" value="1"/>
</dbReference>
<dbReference type="PANTHER" id="PTHR12419">
    <property type="entry name" value="OTU DOMAIN CONTAINING PROTEIN"/>
    <property type="match status" value="1"/>
</dbReference>
<dbReference type="InterPro" id="IPR038765">
    <property type="entry name" value="Papain-like_cys_pep_sf"/>
</dbReference>
<dbReference type="GO" id="GO:0004843">
    <property type="term" value="F:cysteine-type deubiquitinase activity"/>
    <property type="evidence" value="ECO:0007669"/>
    <property type="project" value="TreeGrafter"/>
</dbReference>
<evidence type="ECO:0000313" key="3">
    <source>
        <dbReference type="EMBL" id="OQV20738.1"/>
    </source>
</evidence>
<evidence type="ECO:0000259" key="2">
    <source>
        <dbReference type="PROSITE" id="PS50802"/>
    </source>
</evidence>
<feature type="compositionally biased region" description="Low complexity" evidence="1">
    <location>
        <begin position="826"/>
        <end position="843"/>
    </location>
</feature>
<dbReference type="EMBL" id="MTYJ01000028">
    <property type="protein sequence ID" value="OQV20738.1"/>
    <property type="molecule type" value="Genomic_DNA"/>
</dbReference>
<dbReference type="GO" id="GO:0016740">
    <property type="term" value="F:transferase activity"/>
    <property type="evidence" value="ECO:0007669"/>
    <property type="project" value="UniProtKB-KW"/>
</dbReference>
<dbReference type="InterPro" id="IPR003323">
    <property type="entry name" value="OTU_dom"/>
</dbReference>
<organism evidence="3 4">
    <name type="scientific">Hypsibius exemplaris</name>
    <name type="common">Freshwater tardigrade</name>
    <dbReference type="NCBI Taxonomy" id="2072580"/>
    <lineage>
        <taxon>Eukaryota</taxon>
        <taxon>Metazoa</taxon>
        <taxon>Ecdysozoa</taxon>
        <taxon>Tardigrada</taxon>
        <taxon>Eutardigrada</taxon>
        <taxon>Parachela</taxon>
        <taxon>Hypsibioidea</taxon>
        <taxon>Hypsibiidae</taxon>
        <taxon>Hypsibius</taxon>
    </lineage>
</organism>
<protein>
    <submittedName>
        <fullName evidence="3">Bifunctional UDP-N-acetylglucosamine transferase and deubiquitinase ALG13</fullName>
    </submittedName>
</protein>
<feature type="domain" description="OTU" evidence="2">
    <location>
        <begin position="40"/>
        <end position="168"/>
    </location>
</feature>
<sequence length="855" mass="94704">MGPRASRISFTSAHVGTRYGGHHRRQPRERIDYKLDAEGLYRKRVPRDGSSLFRVVAEQVFHVQGHHSKVRAACVRFLERHREEYQHRVEEDFEQYLGRMKDEKTVGTKFEMEVMAALYRKVFCIYYGNRDKDSREIIYADEDIYSEDYGQVMLCHGGGDHYDSVLSKEELTNAGIAQAVVYEVLYGRLFGMGEAIHSYSVLMLHPEAVSALGSEEKGEISRDAVVAVEEGAVVAASQRPLVDPAVQSQYEEEGPPFPYKIVKSFQPHIYRNVAFDIWLEEVKEHNRQNMGMAGRIVNVRVSSDPSADASVEVISYGYIQKVLEDDKRYEVYLTGKDVSEPRKREVPASSIVDFPPVPAKPVYGRQRDYTGYGEERNGRPRHQQQQSPNLRGDGGTQRPRRYNNRPAPLDIRGAQIAQFTSITSPAGRDASFRFASVRRGNSSPFQTAVAGGVSALPGGGAASGQAALLPFPPQQASFVPINQRSTSTAGSNHPPPPHAYDMPGPSGVPIMMPYPAGHNGEGVYGGQAVPYFYQQAGLAPPPPMQYVRYQQQPLQPYHHQPIPQETRYSFDLADPALNGWSYFPYYYNLGWYHAQQQLTLNPYAASAVPMYPSFYPMGMPPTDFSNHNNSRIPVAGGSDKPYSVGEPSIFSDFSVKAREMDEPSATVINHQHQWNHGEELQLHQGMDGHSSSDSSNASLQVAPSSSSTASSSPSLPSQPVSSARATSSHSQQSSGNNQRCLTVKLSESQDVRNRNISSVSVTSLKDSVVFESSSRSQPTAPPVINSNDAVVPPFAHHHGEVRYYGQLNGGDGDTVRPPALPQYSPSKQNSANQNQRSSASFQSVRQPFHANPRYA</sequence>
<dbReference type="Proteomes" id="UP000192578">
    <property type="component" value="Unassembled WGS sequence"/>
</dbReference>
<feature type="compositionally biased region" description="Polar residues" evidence="1">
    <location>
        <begin position="772"/>
        <end position="788"/>
    </location>
</feature>
<feature type="region of interest" description="Disordered" evidence="1">
    <location>
        <begin position="804"/>
        <end position="855"/>
    </location>
</feature>
<dbReference type="SUPFAM" id="SSF54001">
    <property type="entry name" value="Cysteine proteinases"/>
    <property type="match status" value="1"/>
</dbReference>
<dbReference type="InterPro" id="IPR050704">
    <property type="entry name" value="Peptidase_C85-like"/>
</dbReference>
<reference evidence="4" key="1">
    <citation type="submission" date="2017-01" db="EMBL/GenBank/DDBJ databases">
        <title>Comparative genomics of anhydrobiosis in the tardigrade Hypsibius dujardini.</title>
        <authorList>
            <person name="Yoshida Y."/>
            <person name="Koutsovoulos G."/>
            <person name="Laetsch D."/>
            <person name="Stevens L."/>
            <person name="Kumar S."/>
            <person name="Horikawa D."/>
            <person name="Ishino K."/>
            <person name="Komine S."/>
            <person name="Tomita M."/>
            <person name="Blaxter M."/>
            <person name="Arakawa K."/>
        </authorList>
    </citation>
    <scope>NUCLEOTIDE SEQUENCE [LARGE SCALE GENOMIC DNA]</scope>
    <source>
        <strain evidence="4">Z151</strain>
    </source>
</reference>
<feature type="compositionally biased region" description="Basic and acidic residues" evidence="1">
    <location>
        <begin position="365"/>
        <end position="378"/>
    </location>
</feature>
<feature type="region of interest" description="Disordered" evidence="1">
    <location>
        <begin position="357"/>
        <end position="409"/>
    </location>
</feature>
<feature type="region of interest" description="Disordered" evidence="1">
    <location>
        <begin position="772"/>
        <end position="791"/>
    </location>
</feature>
<feature type="region of interest" description="Disordered" evidence="1">
    <location>
        <begin position="683"/>
        <end position="739"/>
    </location>
</feature>
<name>A0A1W0WZZ3_HYPEX</name>
<evidence type="ECO:0000256" key="1">
    <source>
        <dbReference type="SAM" id="MobiDB-lite"/>
    </source>
</evidence>
<dbReference type="CDD" id="cd22753">
    <property type="entry name" value="OTU_ALG13-like"/>
    <property type="match status" value="1"/>
</dbReference>
<keyword evidence="4" id="KW-1185">Reference proteome</keyword>
<dbReference type="PROSITE" id="PS50802">
    <property type="entry name" value="OTU"/>
    <property type="match status" value="1"/>
</dbReference>
<accession>A0A1W0WZZ3</accession>
<feature type="region of interest" description="Disordered" evidence="1">
    <location>
        <begin position="484"/>
        <end position="504"/>
    </location>
</feature>
<feature type="compositionally biased region" description="Low complexity" evidence="1">
    <location>
        <begin position="691"/>
        <end position="734"/>
    </location>
</feature>
<gene>
    <name evidence="3" type="ORF">BV898_05318</name>
</gene>
<dbReference type="GO" id="GO:0016579">
    <property type="term" value="P:protein deubiquitination"/>
    <property type="evidence" value="ECO:0007669"/>
    <property type="project" value="TreeGrafter"/>
</dbReference>
<dbReference type="InterPro" id="IPR049769">
    <property type="entry name" value="OTU_OTU"/>
</dbReference>
<evidence type="ECO:0000313" key="4">
    <source>
        <dbReference type="Proteomes" id="UP000192578"/>
    </source>
</evidence>